<proteinExistence type="predicted"/>
<gene>
    <name evidence="1" type="ORF">FM110_05410</name>
</gene>
<protein>
    <recommendedName>
        <fullName evidence="3">Winged helix-turn-helix domain-containing protein</fullName>
    </recommendedName>
</protein>
<dbReference type="AlphaFoldDB" id="A0A1X6WY95"/>
<evidence type="ECO:0000313" key="2">
    <source>
        <dbReference type="Proteomes" id="UP000195981"/>
    </source>
</evidence>
<keyword evidence="2" id="KW-1185">Reference proteome</keyword>
<name>A0A1X6WY95_9MICO</name>
<dbReference type="EMBL" id="FWFG01000050">
    <property type="protein sequence ID" value="SLM90728.1"/>
    <property type="molecule type" value="Genomic_DNA"/>
</dbReference>
<reference evidence="1 2" key="1">
    <citation type="submission" date="2017-02" db="EMBL/GenBank/DDBJ databases">
        <authorList>
            <person name="Peterson S.W."/>
        </authorList>
    </citation>
    <scope>NUCLEOTIDE SEQUENCE [LARGE SCALE GENOMIC DNA]</scope>
    <source>
        <strain evidence="1 2">CIP104813</strain>
    </source>
</reference>
<dbReference type="Pfam" id="PF06224">
    <property type="entry name" value="AlkZ-like"/>
    <property type="match status" value="1"/>
</dbReference>
<accession>A0A1X6WY95</accession>
<dbReference type="InterPro" id="IPR009351">
    <property type="entry name" value="AlkZ-like"/>
</dbReference>
<organism evidence="1 2">
    <name type="scientific">Brachybacterium nesterenkovii</name>
    <dbReference type="NCBI Taxonomy" id="47847"/>
    <lineage>
        <taxon>Bacteria</taxon>
        <taxon>Bacillati</taxon>
        <taxon>Actinomycetota</taxon>
        <taxon>Actinomycetes</taxon>
        <taxon>Micrococcales</taxon>
        <taxon>Dermabacteraceae</taxon>
        <taxon>Brachybacterium</taxon>
    </lineage>
</organism>
<sequence>MNARPPARLTAVQARRIALRAQGMGRSRRTEVPDRRTSREALRRTVERTQLLQIDSVSVFARAHLMPVFTRAGSWDTTVLDAASRPGRSSLLTEALAHEAAYVPPDVHALLAFRRERAARKDWGAVRRAGQSDPRVLEDVLDTVARRAPISAAGVSRVRGDAARSEEGWGWRRTDTQWIVEYLFRSGRLACVGRSPQFERLYDLAPDASAPLVARAPDAGTGVPDDGAGADGLVDGPAETHAGDLAARTEDPAAVRELVLRAALACGVATEADLADYFRLPRREVAPAIAELRGDGLLEDVVVALPAGELPMLRHVDAPSDAPVRAAALVSPFDPIAFYRPRLAALYGVDYRIGIYTPRHRRTHGYYPLPFLLGDRIEARVDLRADRRRGVLEVCEAHREARPAPGVRRRTDVAVVAEALAGELERARVWQGLESIEVLGRGDLAAELGRALA</sequence>
<evidence type="ECO:0008006" key="3">
    <source>
        <dbReference type="Google" id="ProtNLM"/>
    </source>
</evidence>
<dbReference type="PANTHER" id="PTHR30528">
    <property type="entry name" value="CYTOPLASMIC PROTEIN"/>
    <property type="match status" value="1"/>
</dbReference>
<dbReference type="PANTHER" id="PTHR30528:SF0">
    <property type="entry name" value="CYTOPLASMIC PROTEIN"/>
    <property type="match status" value="1"/>
</dbReference>
<dbReference type="RefSeq" id="WP_087103387.1">
    <property type="nucleotide sequence ID" value="NZ_FWFG01000050.1"/>
</dbReference>
<dbReference type="OrthoDB" id="9787207at2"/>
<evidence type="ECO:0000313" key="1">
    <source>
        <dbReference type="EMBL" id="SLM90728.1"/>
    </source>
</evidence>
<dbReference type="Proteomes" id="UP000195981">
    <property type="component" value="Unassembled WGS sequence"/>
</dbReference>